<dbReference type="Proteomes" id="UP001165079">
    <property type="component" value="Unassembled WGS sequence"/>
</dbReference>
<sequence>MGSPVSQSWIMTVSGGYFRDMGRKKSGKKVVQDFKRALGRIVAFTEEVTVSGLGKQSITWAYEAALIRTYVEFERLMLDCIVTAINNDTDGTIGLRTNVSFPKHLTDEVCEYLVIKEGYFDFKGRDGLIRKIREYLPDRHWLIEVIRKQSYVGPINTLVALRNFAAHDSPRSKRAAAAAVGASRLSSAGAWIKCNQRFPLMIKELTRFADELEGRWPY</sequence>
<reference evidence="1" key="1">
    <citation type="submission" date="2023-03" db="EMBL/GenBank/DDBJ databases">
        <title>Actinorhabdospora filicis NBRC 111898.</title>
        <authorList>
            <person name="Ichikawa N."/>
            <person name="Sato H."/>
            <person name="Tonouchi N."/>
        </authorList>
    </citation>
    <scope>NUCLEOTIDE SEQUENCE</scope>
    <source>
        <strain evidence="1">NBRC 111898</strain>
    </source>
</reference>
<evidence type="ECO:0000313" key="2">
    <source>
        <dbReference type="Proteomes" id="UP001165079"/>
    </source>
</evidence>
<evidence type="ECO:0000313" key="1">
    <source>
        <dbReference type="EMBL" id="GLZ76708.1"/>
    </source>
</evidence>
<protein>
    <submittedName>
        <fullName evidence="1">Uncharacterized protein</fullName>
    </submittedName>
</protein>
<accession>A0A9W6SIN3</accession>
<organism evidence="1 2">
    <name type="scientific">Actinorhabdospora filicis</name>
    <dbReference type="NCBI Taxonomy" id="1785913"/>
    <lineage>
        <taxon>Bacteria</taxon>
        <taxon>Bacillati</taxon>
        <taxon>Actinomycetota</taxon>
        <taxon>Actinomycetes</taxon>
        <taxon>Micromonosporales</taxon>
        <taxon>Micromonosporaceae</taxon>
        <taxon>Actinorhabdospora</taxon>
    </lineage>
</organism>
<gene>
    <name evidence="1" type="ORF">Afil01_15150</name>
</gene>
<proteinExistence type="predicted"/>
<keyword evidence="2" id="KW-1185">Reference proteome</keyword>
<dbReference type="EMBL" id="BSTX01000001">
    <property type="protein sequence ID" value="GLZ76708.1"/>
    <property type="molecule type" value="Genomic_DNA"/>
</dbReference>
<name>A0A9W6SIN3_9ACTN</name>
<comment type="caution">
    <text evidence="1">The sequence shown here is derived from an EMBL/GenBank/DDBJ whole genome shotgun (WGS) entry which is preliminary data.</text>
</comment>
<dbReference type="AlphaFoldDB" id="A0A9W6SIN3"/>